<dbReference type="Pfam" id="PF13424">
    <property type="entry name" value="TPR_12"/>
    <property type="match status" value="2"/>
</dbReference>
<dbReference type="Gene3D" id="1.25.40.10">
    <property type="entry name" value="Tetratricopeptide repeat domain"/>
    <property type="match status" value="2"/>
</dbReference>
<keyword evidence="5" id="KW-1185">Reference proteome</keyword>
<reference evidence="4 5" key="1">
    <citation type="journal article" date="2018" name="Sci. Rep.">
        <title>Comparative analysis of the Pocillopora damicornis genome highlights role of immune system in coral evolution.</title>
        <authorList>
            <person name="Cunning R."/>
            <person name="Bay R.A."/>
            <person name="Gillette P."/>
            <person name="Baker A.C."/>
            <person name="Traylor-Knowles N."/>
        </authorList>
    </citation>
    <scope>NUCLEOTIDE SEQUENCE [LARGE SCALE GENOMIC DNA]</scope>
    <source>
        <strain evidence="4">RSMAS</strain>
        <tissue evidence="4">Whole animal</tissue>
    </source>
</reference>
<dbReference type="InterPro" id="IPR019734">
    <property type="entry name" value="TPR_rpt"/>
</dbReference>
<dbReference type="PANTHER" id="PTHR45641:SF1">
    <property type="entry name" value="AAA+ ATPASE DOMAIN-CONTAINING PROTEIN"/>
    <property type="match status" value="1"/>
</dbReference>
<dbReference type="SMART" id="SM00028">
    <property type="entry name" value="TPR"/>
    <property type="match status" value="5"/>
</dbReference>
<evidence type="ECO:0000313" key="5">
    <source>
        <dbReference type="Proteomes" id="UP000275408"/>
    </source>
</evidence>
<dbReference type="PANTHER" id="PTHR45641">
    <property type="entry name" value="TETRATRICOPEPTIDE REPEAT PROTEIN (AFU_ORTHOLOGUE AFUA_6G03870)"/>
    <property type="match status" value="1"/>
</dbReference>
<proteinExistence type="predicted"/>
<feature type="repeat" description="TPR" evidence="3">
    <location>
        <begin position="377"/>
        <end position="410"/>
    </location>
</feature>
<dbReference type="AlphaFoldDB" id="A0A3M6UIH5"/>
<dbReference type="Proteomes" id="UP000275408">
    <property type="component" value="Unassembled WGS sequence"/>
</dbReference>
<comment type="caution">
    <text evidence="4">The sequence shown here is derived from an EMBL/GenBank/DDBJ whole genome shotgun (WGS) entry which is preliminary data.</text>
</comment>
<evidence type="ECO:0000313" key="4">
    <source>
        <dbReference type="EMBL" id="RMX53435.1"/>
    </source>
</evidence>
<keyword evidence="1" id="KW-0677">Repeat</keyword>
<evidence type="ECO:0000256" key="3">
    <source>
        <dbReference type="PROSITE-ProRule" id="PRU00339"/>
    </source>
</evidence>
<dbReference type="Pfam" id="PF13181">
    <property type="entry name" value="TPR_8"/>
    <property type="match status" value="1"/>
</dbReference>
<gene>
    <name evidence="4" type="ORF">pdam_00022000</name>
</gene>
<sequence>MDDFEVGSLERISSEKLIFPKGLTNVKREQKDNLMSITKGFPLFLKGLGAIMRQERKSPEELIAEIVHALKKMKVELDVSGKLAGFDEEGVDINQMSAVSLMFETLSTERLKLSAVVVSLFHGPFSVATAAKVLDVDPSEATVQLEGLVASQIISVVDEEAKERKYDIHPLLWKYADSIKNHEDFLAPYMEAKARFYELFMSRMEKIAKLIEPEYVRAFHLFEKDRGNYEFTVEVSLQPEYFIVRGEFHEIALIASLFTAMLNHKKIIKVFHSWAEMCEDDGKTGSLCRAQLKSWEAREVSDVDGTERGFETLREALNSLEKVEDQSSESFMLTKGLYLQAEGEILWRNRDYKKALASLELSLTFSEPLLKEHTDLARCYNAIGNSFFHLDQPRKALEFYEKAYKMQEKLGSENHFDMPMYKNQIGTAYEGLKDYGKAVQWYRDALSLLEDLKLLGDLDEALFSRNLANALMFQDKYKEAIEPSERAYNIRMKLLGNHPQTVRSIFQRGVLQANLKHPKEALKLFLEAWEMEKSLDAGNHSEVWRKIITGVEDMCDWTLSFLRKRSFRKEAFKFCQRFWEEQKASQQFTFNMFNKGIVDALNDLAHDKKDKAVVQKEQFWFYEARCNANEREFQEKFHSETDNDALCVMLSERENLLDDTVVLCSRLKEREKVRKYKMDKVALYKMCLVRADFLGNKEDRSDKASLKMKVENLYKETGQKGMIAKFRETLLDLWQKQWEEGKSNEKTEKIGLERERTIEGILNLCLELKKVNMYRRYGQEALSFYEEIWEIKHAKMKDREMKKFLRKLKELASSIEDYTSEKFYKIALQNHSKKIDSAISNSVLRYYNHF</sequence>
<dbReference type="InterPro" id="IPR011990">
    <property type="entry name" value="TPR-like_helical_dom_sf"/>
</dbReference>
<dbReference type="PROSITE" id="PS50005">
    <property type="entry name" value="TPR"/>
    <property type="match status" value="2"/>
</dbReference>
<name>A0A3M6UIH5_POCDA</name>
<evidence type="ECO:0000256" key="2">
    <source>
        <dbReference type="ARBA" id="ARBA00022803"/>
    </source>
</evidence>
<dbReference type="STRING" id="46731.A0A3M6UIH5"/>
<dbReference type="OrthoDB" id="5972282at2759"/>
<feature type="repeat" description="TPR" evidence="3">
    <location>
        <begin position="419"/>
        <end position="452"/>
    </location>
</feature>
<keyword evidence="2 3" id="KW-0802">TPR repeat</keyword>
<dbReference type="SUPFAM" id="SSF48452">
    <property type="entry name" value="TPR-like"/>
    <property type="match status" value="1"/>
</dbReference>
<organism evidence="4 5">
    <name type="scientific">Pocillopora damicornis</name>
    <name type="common">Cauliflower coral</name>
    <name type="synonym">Millepora damicornis</name>
    <dbReference type="NCBI Taxonomy" id="46731"/>
    <lineage>
        <taxon>Eukaryota</taxon>
        <taxon>Metazoa</taxon>
        <taxon>Cnidaria</taxon>
        <taxon>Anthozoa</taxon>
        <taxon>Hexacorallia</taxon>
        <taxon>Scleractinia</taxon>
        <taxon>Astrocoeniina</taxon>
        <taxon>Pocilloporidae</taxon>
        <taxon>Pocillopora</taxon>
    </lineage>
</organism>
<protein>
    <submittedName>
        <fullName evidence="4">Uncharacterized protein</fullName>
    </submittedName>
</protein>
<evidence type="ECO:0000256" key="1">
    <source>
        <dbReference type="ARBA" id="ARBA00022737"/>
    </source>
</evidence>
<accession>A0A3M6UIH5</accession>
<dbReference type="EMBL" id="RCHS01001441">
    <property type="protein sequence ID" value="RMX53435.1"/>
    <property type="molecule type" value="Genomic_DNA"/>
</dbReference>